<dbReference type="GO" id="GO:0003677">
    <property type="term" value="F:DNA binding"/>
    <property type="evidence" value="ECO:0007669"/>
    <property type="project" value="InterPro"/>
</dbReference>
<organism evidence="1 2">
    <name type="scientific">Actinophytocola xanthii</name>
    <dbReference type="NCBI Taxonomy" id="1912961"/>
    <lineage>
        <taxon>Bacteria</taxon>
        <taxon>Bacillati</taxon>
        <taxon>Actinomycetota</taxon>
        <taxon>Actinomycetes</taxon>
        <taxon>Pseudonocardiales</taxon>
        <taxon>Pseudonocardiaceae</taxon>
    </lineage>
</organism>
<dbReference type="Pfam" id="PF02575">
    <property type="entry name" value="YbaB_DNA_bd"/>
    <property type="match status" value="1"/>
</dbReference>
<dbReference type="OrthoDB" id="4762213at2"/>
<keyword evidence="2" id="KW-1185">Reference proteome</keyword>
<sequence length="145" mass="16066">MDPEKWFAQYDEKLRDAATRAEKAEKALKTVGGSATSQDGEVTVRVNASGATTDLVLRPGVRDVEPEQLARVIMETTRQAQRDLGAKVVDVMTRFVGEGEALEAVKEHLPQGFAGDGTDEVFNLEAQRDRRTDDEYFDNPPEVIK</sequence>
<accession>A0A1Q8CTU4</accession>
<protein>
    <recommendedName>
        <fullName evidence="3">YbaB/EbfC family DNA-binding protein</fullName>
    </recommendedName>
</protein>
<comment type="caution">
    <text evidence="1">The sequence shown here is derived from an EMBL/GenBank/DDBJ whole genome shotgun (WGS) entry which is preliminary data.</text>
</comment>
<gene>
    <name evidence="1" type="ORF">BU204_09725</name>
</gene>
<dbReference type="Proteomes" id="UP000185596">
    <property type="component" value="Unassembled WGS sequence"/>
</dbReference>
<dbReference type="Gene3D" id="3.30.1310.10">
    <property type="entry name" value="Nucleoid-associated protein YbaB-like domain"/>
    <property type="match status" value="1"/>
</dbReference>
<dbReference type="EMBL" id="MSIE01000014">
    <property type="protein sequence ID" value="OLF17763.1"/>
    <property type="molecule type" value="Genomic_DNA"/>
</dbReference>
<evidence type="ECO:0008006" key="3">
    <source>
        <dbReference type="Google" id="ProtNLM"/>
    </source>
</evidence>
<reference evidence="1 2" key="1">
    <citation type="submission" date="2016-12" db="EMBL/GenBank/DDBJ databases">
        <title>The draft genome sequence of Actinophytocola sp. 11-183.</title>
        <authorList>
            <person name="Wang W."/>
            <person name="Yuan L."/>
        </authorList>
    </citation>
    <scope>NUCLEOTIDE SEQUENCE [LARGE SCALE GENOMIC DNA]</scope>
    <source>
        <strain evidence="1 2">11-183</strain>
    </source>
</reference>
<dbReference type="InterPro" id="IPR004401">
    <property type="entry name" value="YbaB/EbfC"/>
</dbReference>
<dbReference type="SUPFAM" id="SSF82607">
    <property type="entry name" value="YbaB-like"/>
    <property type="match status" value="1"/>
</dbReference>
<dbReference type="AlphaFoldDB" id="A0A1Q8CTU4"/>
<dbReference type="RefSeq" id="WP_075125267.1">
    <property type="nucleotide sequence ID" value="NZ_MSIE01000014.1"/>
</dbReference>
<dbReference type="STRING" id="1912961.BU204_09725"/>
<evidence type="ECO:0000313" key="2">
    <source>
        <dbReference type="Proteomes" id="UP000185596"/>
    </source>
</evidence>
<dbReference type="InterPro" id="IPR036894">
    <property type="entry name" value="YbaB-like_sf"/>
</dbReference>
<evidence type="ECO:0000313" key="1">
    <source>
        <dbReference type="EMBL" id="OLF17763.1"/>
    </source>
</evidence>
<name>A0A1Q8CTU4_9PSEU</name>
<proteinExistence type="predicted"/>